<feature type="compositionally biased region" description="Low complexity" evidence="1">
    <location>
        <begin position="33"/>
        <end position="42"/>
    </location>
</feature>
<dbReference type="EMBL" id="JAPNNL010000065">
    <property type="protein sequence ID" value="MDA0635296.1"/>
    <property type="molecule type" value="Genomic_DNA"/>
</dbReference>
<dbReference type="Proteomes" id="UP001144036">
    <property type="component" value="Unassembled WGS sequence"/>
</dbReference>
<dbReference type="RefSeq" id="WP_270156136.1">
    <property type="nucleotide sequence ID" value="NZ_JAPNNL010000065.1"/>
</dbReference>
<reference evidence="2" key="1">
    <citation type="submission" date="2022-11" db="EMBL/GenBank/DDBJ databases">
        <title>Nonomuraea corallina sp. nov., a new species of the genus Nonomuraea isolated from sea side sediment in Thai sea.</title>
        <authorList>
            <person name="Ngamcharungchit C."/>
            <person name="Matsumoto A."/>
            <person name="Suriyachadkun C."/>
            <person name="Panbangred W."/>
            <person name="Inahashi Y."/>
            <person name="Intra B."/>
        </authorList>
    </citation>
    <scope>NUCLEOTIDE SEQUENCE</scope>
    <source>
        <strain evidence="2">MCN248</strain>
    </source>
</reference>
<protein>
    <submittedName>
        <fullName evidence="2">Acyl-CoA carboxylase subunit epsilon</fullName>
    </submittedName>
</protein>
<gene>
    <name evidence="2" type="ORF">OUY22_17890</name>
</gene>
<name>A0ABT4SDL7_9ACTN</name>
<dbReference type="InterPro" id="IPR032716">
    <property type="entry name" value="ACC_epsilon"/>
</dbReference>
<comment type="caution">
    <text evidence="2">The sequence shown here is derived from an EMBL/GenBank/DDBJ whole genome shotgun (WGS) entry which is preliminary data.</text>
</comment>
<dbReference type="Pfam" id="PF13822">
    <property type="entry name" value="ACC_epsilon"/>
    <property type="match status" value="1"/>
</dbReference>
<sequence length="70" mass="7726">MTEPSRPHLRIVRGDATPEEIAALVAVLAARPAAPEAPSRIRTQSWRNPVRNMRKPLTSGKSAWRMSALP</sequence>
<evidence type="ECO:0000256" key="1">
    <source>
        <dbReference type="SAM" id="MobiDB-lite"/>
    </source>
</evidence>
<evidence type="ECO:0000313" key="3">
    <source>
        <dbReference type="Proteomes" id="UP001144036"/>
    </source>
</evidence>
<feature type="region of interest" description="Disordered" evidence="1">
    <location>
        <begin position="33"/>
        <end position="70"/>
    </location>
</feature>
<proteinExistence type="predicted"/>
<accession>A0ABT4SDL7</accession>
<organism evidence="2 3">
    <name type="scientific">Nonomuraea corallina</name>
    <dbReference type="NCBI Taxonomy" id="2989783"/>
    <lineage>
        <taxon>Bacteria</taxon>
        <taxon>Bacillati</taxon>
        <taxon>Actinomycetota</taxon>
        <taxon>Actinomycetes</taxon>
        <taxon>Streptosporangiales</taxon>
        <taxon>Streptosporangiaceae</taxon>
        <taxon>Nonomuraea</taxon>
    </lineage>
</organism>
<keyword evidence="3" id="KW-1185">Reference proteome</keyword>
<evidence type="ECO:0000313" key="2">
    <source>
        <dbReference type="EMBL" id="MDA0635296.1"/>
    </source>
</evidence>